<dbReference type="GO" id="GO:0004674">
    <property type="term" value="F:protein serine/threonine kinase activity"/>
    <property type="evidence" value="ECO:0007669"/>
    <property type="project" value="UniProtKB-KW"/>
</dbReference>
<keyword evidence="9 14" id="KW-1133">Transmembrane helix</keyword>
<dbReference type="SUPFAM" id="SSF56112">
    <property type="entry name" value="Protein kinase-like (PK-like)"/>
    <property type="match status" value="1"/>
</dbReference>
<keyword evidence="8 13" id="KW-0067">ATP-binding</keyword>
<dbReference type="PANTHER" id="PTHR27005:SF412">
    <property type="entry name" value="OS04G0307900 PROTEIN"/>
    <property type="match status" value="1"/>
</dbReference>
<proteinExistence type="predicted"/>
<dbReference type="Pfam" id="PF13947">
    <property type="entry name" value="GUB_WAK_bind"/>
    <property type="match status" value="1"/>
</dbReference>
<dbReference type="InterPro" id="IPR025287">
    <property type="entry name" value="WAK_GUB"/>
</dbReference>
<evidence type="ECO:0000313" key="18">
    <source>
        <dbReference type="Proteomes" id="UP000006591"/>
    </source>
</evidence>
<dbReference type="InterPro" id="IPR001881">
    <property type="entry name" value="EGF-like_Ca-bd_dom"/>
</dbReference>
<dbReference type="SMART" id="SM00179">
    <property type="entry name" value="EGF_CA"/>
    <property type="match status" value="1"/>
</dbReference>
<dbReference type="InterPro" id="IPR011009">
    <property type="entry name" value="Kinase-like_dom_sf"/>
</dbReference>
<keyword evidence="10 14" id="KW-0472">Membrane</keyword>
<dbReference type="InterPro" id="IPR000719">
    <property type="entry name" value="Prot_kinase_dom"/>
</dbReference>
<keyword evidence="4 14" id="KW-0812">Transmembrane</keyword>
<dbReference type="InterPro" id="IPR000742">
    <property type="entry name" value="EGF"/>
</dbReference>
<keyword evidence="5 15" id="KW-0732">Signal</keyword>
<evidence type="ECO:0000256" key="6">
    <source>
        <dbReference type="ARBA" id="ARBA00022741"/>
    </source>
</evidence>
<dbReference type="STRING" id="4536.A0A0E0GZL5"/>
<feature type="binding site" evidence="13">
    <location>
        <position position="465"/>
    </location>
    <ligand>
        <name>ATP</name>
        <dbReference type="ChEBI" id="CHEBI:30616"/>
    </ligand>
</feature>
<dbReference type="FunFam" id="3.30.200.20:FF:000043">
    <property type="entry name" value="Wall-associated receptor kinase 2"/>
    <property type="match status" value="1"/>
</dbReference>
<dbReference type="GO" id="GO:0007166">
    <property type="term" value="P:cell surface receptor signaling pathway"/>
    <property type="evidence" value="ECO:0007669"/>
    <property type="project" value="InterPro"/>
</dbReference>
<dbReference type="Gene3D" id="3.30.200.20">
    <property type="entry name" value="Phosphorylase Kinase, domain 1"/>
    <property type="match status" value="1"/>
</dbReference>
<evidence type="ECO:0000256" key="1">
    <source>
        <dbReference type="ARBA" id="ARBA00004479"/>
    </source>
</evidence>
<dbReference type="FunFam" id="1.10.510.10:FF:000084">
    <property type="entry name" value="Wall-associated receptor kinase 2"/>
    <property type="match status" value="1"/>
</dbReference>
<dbReference type="EnsemblPlants" id="ONIVA04G07450.1">
    <property type="protein sequence ID" value="ONIVA04G07450.1"/>
    <property type="gene ID" value="ONIVA04G07450"/>
</dbReference>
<comment type="subcellular location">
    <subcellularLocation>
        <location evidence="1">Membrane</location>
        <topology evidence="1">Single-pass type I membrane protein</topology>
    </subcellularLocation>
</comment>
<evidence type="ECO:0000259" key="16">
    <source>
        <dbReference type="PROSITE" id="PS50011"/>
    </source>
</evidence>
<dbReference type="PROSITE" id="PS00108">
    <property type="entry name" value="PROTEIN_KINASE_ST"/>
    <property type="match status" value="1"/>
</dbReference>
<dbReference type="CDD" id="cd00054">
    <property type="entry name" value="EGF_CA"/>
    <property type="match status" value="1"/>
</dbReference>
<evidence type="ECO:0000256" key="12">
    <source>
        <dbReference type="ARBA" id="ARBA00023180"/>
    </source>
</evidence>
<dbReference type="GO" id="GO:0005509">
    <property type="term" value="F:calcium ion binding"/>
    <property type="evidence" value="ECO:0007669"/>
    <property type="project" value="InterPro"/>
</dbReference>
<evidence type="ECO:0000256" key="4">
    <source>
        <dbReference type="ARBA" id="ARBA00022692"/>
    </source>
</evidence>
<feature type="chain" id="PRO_5002361131" description="Protein kinase domain-containing protein" evidence="15">
    <location>
        <begin position="38"/>
        <end position="774"/>
    </location>
</feature>
<dbReference type="Pfam" id="PF00069">
    <property type="entry name" value="Pkinase"/>
    <property type="match status" value="1"/>
</dbReference>
<name>A0A0E0GZL5_ORYNI</name>
<dbReference type="PROSITE" id="PS01187">
    <property type="entry name" value="EGF_CA"/>
    <property type="match status" value="1"/>
</dbReference>
<dbReference type="AlphaFoldDB" id="A0A0E0GZL5"/>
<dbReference type="InterPro" id="IPR045274">
    <property type="entry name" value="WAK-like"/>
</dbReference>
<keyword evidence="18" id="KW-1185">Reference proteome</keyword>
<feature type="transmembrane region" description="Helical" evidence="14">
    <location>
        <begin position="358"/>
        <end position="383"/>
    </location>
</feature>
<keyword evidence="6 13" id="KW-0547">Nucleotide-binding</keyword>
<evidence type="ECO:0000256" key="8">
    <source>
        <dbReference type="ARBA" id="ARBA00022840"/>
    </source>
</evidence>
<reference evidence="17" key="1">
    <citation type="submission" date="2015-04" db="UniProtKB">
        <authorList>
            <consortium name="EnsemblPlants"/>
        </authorList>
    </citation>
    <scope>IDENTIFICATION</scope>
    <source>
        <strain evidence="17">SL10</strain>
    </source>
</reference>
<dbReference type="eggNOG" id="KOG1187">
    <property type="taxonomic scope" value="Eukaryota"/>
</dbReference>
<dbReference type="PROSITE" id="PS50011">
    <property type="entry name" value="PROTEIN_KINASE_DOM"/>
    <property type="match status" value="1"/>
</dbReference>
<evidence type="ECO:0000256" key="9">
    <source>
        <dbReference type="ARBA" id="ARBA00022989"/>
    </source>
</evidence>
<dbReference type="SMART" id="SM00220">
    <property type="entry name" value="S_TKc"/>
    <property type="match status" value="1"/>
</dbReference>
<evidence type="ECO:0000313" key="17">
    <source>
        <dbReference type="EnsemblPlants" id="ONIVA04G07450.1"/>
    </source>
</evidence>
<dbReference type="HOGENOM" id="CLU_000288_43_5_1"/>
<reference evidence="17" key="2">
    <citation type="submission" date="2018-04" db="EMBL/GenBank/DDBJ databases">
        <title>OnivRS2 (Oryza nivara Reference Sequence Version 2).</title>
        <authorList>
            <person name="Zhang J."/>
            <person name="Kudrna D."/>
            <person name="Lee S."/>
            <person name="Talag J."/>
            <person name="Rajasekar S."/>
            <person name="Welchert J."/>
            <person name="Hsing Y.-I."/>
            <person name="Wing R.A."/>
        </authorList>
    </citation>
    <scope>NUCLEOTIDE SEQUENCE [LARGE SCALE GENOMIC DNA]</scope>
    <source>
        <strain evidence="17">SL10</strain>
    </source>
</reference>
<dbReference type="PANTHER" id="PTHR27005">
    <property type="entry name" value="WALL-ASSOCIATED RECEPTOR KINASE-LIKE 21"/>
    <property type="match status" value="1"/>
</dbReference>
<organism evidence="17">
    <name type="scientific">Oryza nivara</name>
    <name type="common">Indian wild rice</name>
    <name type="synonym">Oryza sativa f. spontanea</name>
    <dbReference type="NCBI Taxonomy" id="4536"/>
    <lineage>
        <taxon>Eukaryota</taxon>
        <taxon>Viridiplantae</taxon>
        <taxon>Streptophyta</taxon>
        <taxon>Embryophyta</taxon>
        <taxon>Tracheophyta</taxon>
        <taxon>Spermatophyta</taxon>
        <taxon>Magnoliopsida</taxon>
        <taxon>Liliopsida</taxon>
        <taxon>Poales</taxon>
        <taxon>Poaceae</taxon>
        <taxon>BOP clade</taxon>
        <taxon>Oryzoideae</taxon>
        <taxon>Oryzeae</taxon>
        <taxon>Oryzinae</taxon>
        <taxon>Oryza</taxon>
    </lineage>
</organism>
<keyword evidence="3" id="KW-0808">Transferase</keyword>
<dbReference type="FunFam" id="2.10.25.10:FF:000355">
    <property type="entry name" value="Wall-associated receptor kinase 3"/>
    <property type="match status" value="1"/>
</dbReference>
<dbReference type="SUPFAM" id="SSF57196">
    <property type="entry name" value="EGF/Laminin"/>
    <property type="match status" value="1"/>
</dbReference>
<dbReference type="Gene3D" id="2.10.25.10">
    <property type="entry name" value="Laminin"/>
    <property type="match status" value="1"/>
</dbReference>
<evidence type="ECO:0000256" key="10">
    <source>
        <dbReference type="ARBA" id="ARBA00023136"/>
    </source>
</evidence>
<dbReference type="InterPro" id="IPR018097">
    <property type="entry name" value="EGF_Ca-bd_CS"/>
</dbReference>
<protein>
    <recommendedName>
        <fullName evidence="16">Protein kinase domain-containing protein</fullName>
    </recommendedName>
</protein>
<dbReference type="Proteomes" id="UP000006591">
    <property type="component" value="Chromosome 4"/>
</dbReference>
<evidence type="ECO:0000256" key="14">
    <source>
        <dbReference type="SAM" id="Phobius"/>
    </source>
</evidence>
<evidence type="ECO:0000256" key="13">
    <source>
        <dbReference type="PROSITE-ProRule" id="PRU10141"/>
    </source>
</evidence>
<dbReference type="Gene3D" id="1.10.510.10">
    <property type="entry name" value="Transferase(Phosphotransferase) domain 1"/>
    <property type="match status" value="1"/>
</dbReference>
<feature type="domain" description="Protein kinase" evidence="16">
    <location>
        <begin position="436"/>
        <end position="716"/>
    </location>
</feature>
<dbReference type="GO" id="GO:0005524">
    <property type="term" value="F:ATP binding"/>
    <property type="evidence" value="ECO:0007669"/>
    <property type="project" value="UniProtKB-UniRule"/>
</dbReference>
<dbReference type="InterPro" id="IPR008271">
    <property type="entry name" value="Ser/Thr_kinase_AS"/>
</dbReference>
<dbReference type="GO" id="GO:0030247">
    <property type="term" value="F:polysaccharide binding"/>
    <property type="evidence" value="ECO:0007669"/>
    <property type="project" value="InterPro"/>
</dbReference>
<dbReference type="SMART" id="SM00181">
    <property type="entry name" value="EGF"/>
    <property type="match status" value="2"/>
</dbReference>
<dbReference type="OMA" id="KMDMSYD"/>
<evidence type="ECO:0000256" key="7">
    <source>
        <dbReference type="ARBA" id="ARBA00022777"/>
    </source>
</evidence>
<evidence type="ECO:0000256" key="3">
    <source>
        <dbReference type="ARBA" id="ARBA00022679"/>
    </source>
</evidence>
<evidence type="ECO:0000256" key="15">
    <source>
        <dbReference type="SAM" id="SignalP"/>
    </source>
</evidence>
<keyword evidence="2" id="KW-0723">Serine/threonine-protein kinase</keyword>
<keyword evidence="11" id="KW-1015">Disulfide bond</keyword>
<accession>A0A0E0GZL5</accession>
<evidence type="ECO:0000256" key="5">
    <source>
        <dbReference type="ARBA" id="ARBA00022729"/>
    </source>
</evidence>
<evidence type="ECO:0000256" key="2">
    <source>
        <dbReference type="ARBA" id="ARBA00022527"/>
    </source>
</evidence>
<keyword evidence="12" id="KW-0325">Glycoprotein</keyword>
<feature type="signal peptide" evidence="15">
    <location>
        <begin position="1"/>
        <end position="37"/>
    </location>
</feature>
<dbReference type="Gramene" id="ONIVA04G07450.1">
    <property type="protein sequence ID" value="ONIVA04G07450.1"/>
    <property type="gene ID" value="ONIVA04G07450"/>
</dbReference>
<dbReference type="InterPro" id="IPR017441">
    <property type="entry name" value="Protein_kinase_ATP_BS"/>
</dbReference>
<sequence length="774" mass="84876">MMQALLMPPLVLRRTTVATSLCLTVAMAACLAAVAASCQRKCGEIDIPFPFGIGGQPGCAMTGFELSCIDTGNGVPTLLLRNVEVLSISLPLGQARMKMDMSYDCYNTTRKDIDCVDMVDLNLKGSPFTFSDTANKFIVFGCRMLAYLGPGEQNDVGSNLTIGCAATCGIGDDLVSINSAGCSGIGCCQTNIPKGIQYYKVWFDGRFNTTDIYNWTRCAYAALVETSSFNFSTVYNSLSRFNDNLGSQPPFVVDWAIGNSTCEQAKTNPDSYMCISSNSVCLNSRNGPGYICNCQNGFEGNPYMNDSFRCQDINECEDSSKYLCYGKCINKPGGYDCFCPAGTRGNASIGPCRKEIPLLTGIAIGMAAGFGILVLSLSVVLLIRKQRSDIQKQQRKKYFRKNQGLLLQQLISSDERASDNTKIFSLEELKQATNNFDPTRVLGSGGHGMVYKGILSDQRVVAIKKPNIIREEEITQFINEVAILSQINHRHIVKLFGCCLETEVPLLVYDFVPNGSLNQIIHGATSNRESSLSWDDCLRIATEAAGALYYLHSAASVSVLHRDVKSSNILLDANYTAKVADFGASRLIPNDQTHVFTNIQGTFGYLDPEYYYTGHLNEKSDVYSFGVVLLELLLRRQPIFECESGTKKNLSIYFLYEIKGRPITEIVAPEVLEEATEDEINTVASIAQACLRLRGEERPTMKQVEMSLQSVRNKGFSSAGTSPESNHGMQPALSETYVNLHQPLGVHTIGIINLASSNCNSLQQEFLLSASFAR</sequence>
<keyword evidence="7" id="KW-0418">Kinase</keyword>
<evidence type="ECO:0000256" key="11">
    <source>
        <dbReference type="ARBA" id="ARBA00023157"/>
    </source>
</evidence>
<dbReference type="PROSITE" id="PS00107">
    <property type="entry name" value="PROTEIN_KINASE_ATP"/>
    <property type="match status" value="1"/>
</dbReference>
<dbReference type="GO" id="GO:0005886">
    <property type="term" value="C:plasma membrane"/>
    <property type="evidence" value="ECO:0007669"/>
    <property type="project" value="TreeGrafter"/>
</dbReference>